<dbReference type="InterPro" id="IPR032828">
    <property type="entry name" value="PolyA_RNA-bd"/>
</dbReference>
<evidence type="ECO:0000256" key="6">
    <source>
        <dbReference type="ARBA" id="ARBA00022741"/>
    </source>
</evidence>
<dbReference type="InterPro" id="IPR006675">
    <property type="entry name" value="HDIG_dom"/>
</dbReference>
<dbReference type="InterPro" id="IPR002646">
    <property type="entry name" value="PolA_pol_head_dom"/>
</dbReference>
<dbReference type="PANTHER" id="PTHR46173:SF1">
    <property type="entry name" value="CCA TRNA NUCLEOTIDYLTRANSFERASE 1, MITOCHONDRIAL"/>
    <property type="match status" value="1"/>
</dbReference>
<dbReference type="Gene3D" id="3.30.460.10">
    <property type="entry name" value="Beta Polymerase, domain 2"/>
    <property type="match status" value="1"/>
</dbReference>
<dbReference type="SUPFAM" id="SSF81301">
    <property type="entry name" value="Nucleotidyltransferase"/>
    <property type="match status" value="1"/>
</dbReference>
<dbReference type="GO" id="GO:0016779">
    <property type="term" value="F:nucleotidyltransferase activity"/>
    <property type="evidence" value="ECO:0007669"/>
    <property type="project" value="UniProtKB-KW"/>
</dbReference>
<keyword evidence="7" id="KW-0460">Magnesium</keyword>
<dbReference type="InterPro" id="IPR050264">
    <property type="entry name" value="Bact_CCA-adding_enz_type3_sf"/>
</dbReference>
<comment type="similarity">
    <text evidence="8">Belongs to the tRNA nucleotidyltransferase/poly(A) polymerase family.</text>
</comment>
<keyword evidence="2 8" id="KW-0808">Transferase</keyword>
<sequence>MKIPKEVEKVLKTLEKAGFEAYVVGGCVRDILLEQKPKDWDITTNAKTQAIQKLFPDSFYENTFGTVGVKTDSKDEILKVIEVTTYRVEAKYSDKRHPDEVKFTESLEKDLARRDFTINALAMSADGKLVDLFNGKKDLKEGFIKAVGDPHERFNEDALRLMRGVRFAAQLNFTIDEETFKAIIKNAHLIKLIASERVRDELVKLINAKSAYNGLLFMKDTGLLELVLLEIAKGVGVDQSKHHIYTVFEHNALSLKWAAEHDYPTHVRFAALFHDVGKPQTKRGEGEEATFYGHEVVGARITRKALERLNFSREFIERVVSLVRYHLFYYNVDEVTESSVRRLIAKVGSQNMDDLIKVRICDRMGSGVPKPEPYRLRHLRYMIDKVQKDAISVGMLKVSGNEVMKFLDIKPSPKVGQVLNVLLDEVLDDPLKNKKTYLKKRTGELGKMSDKELEKLKKEAIKKQEKLEEKVNQDIKEKYYLK</sequence>
<evidence type="ECO:0000256" key="8">
    <source>
        <dbReference type="RuleBase" id="RU003953"/>
    </source>
</evidence>
<dbReference type="STRING" id="1802165.A3F94_02730"/>
<keyword evidence="5" id="KW-0479">Metal-binding</keyword>
<comment type="cofactor">
    <cofactor evidence="1">
        <name>Mg(2+)</name>
        <dbReference type="ChEBI" id="CHEBI:18420"/>
    </cofactor>
</comment>
<feature type="domain" description="HD" evidence="10">
    <location>
        <begin position="247"/>
        <end position="361"/>
    </location>
</feature>
<dbReference type="AlphaFoldDB" id="A0A1G2HIJ3"/>
<reference evidence="11 12" key="1">
    <citation type="journal article" date="2016" name="Nat. Commun.">
        <title>Thousands of microbial genomes shed light on interconnected biogeochemical processes in an aquifer system.</title>
        <authorList>
            <person name="Anantharaman K."/>
            <person name="Brown C.T."/>
            <person name="Hug L.A."/>
            <person name="Sharon I."/>
            <person name="Castelle C.J."/>
            <person name="Probst A.J."/>
            <person name="Thomas B.C."/>
            <person name="Singh A."/>
            <person name="Wilkins M.J."/>
            <person name="Karaoz U."/>
            <person name="Brodie E.L."/>
            <person name="Williams K.H."/>
            <person name="Hubbard S.S."/>
            <person name="Banfield J.F."/>
        </authorList>
    </citation>
    <scope>NUCLEOTIDE SEQUENCE [LARGE SCALE GENOMIC DNA]</scope>
</reference>
<dbReference type="Proteomes" id="UP000176770">
    <property type="component" value="Unassembled WGS sequence"/>
</dbReference>
<dbReference type="InterPro" id="IPR006674">
    <property type="entry name" value="HD_domain"/>
</dbReference>
<dbReference type="GO" id="GO:0008033">
    <property type="term" value="P:tRNA processing"/>
    <property type="evidence" value="ECO:0007669"/>
    <property type="project" value="UniProtKB-KW"/>
</dbReference>
<dbReference type="Pfam" id="PF01743">
    <property type="entry name" value="PolyA_pol"/>
    <property type="match status" value="1"/>
</dbReference>
<dbReference type="Pfam" id="PF12627">
    <property type="entry name" value="PolyA_pol_RNAbd"/>
    <property type="match status" value="1"/>
</dbReference>
<dbReference type="GO" id="GO:0046872">
    <property type="term" value="F:metal ion binding"/>
    <property type="evidence" value="ECO:0007669"/>
    <property type="project" value="UniProtKB-KW"/>
</dbReference>
<feature type="coiled-coil region" evidence="9">
    <location>
        <begin position="450"/>
        <end position="477"/>
    </location>
</feature>
<evidence type="ECO:0000313" key="12">
    <source>
        <dbReference type="Proteomes" id="UP000176770"/>
    </source>
</evidence>
<dbReference type="InterPro" id="IPR003607">
    <property type="entry name" value="HD/PDEase_dom"/>
</dbReference>
<proteinExistence type="inferred from homology"/>
<dbReference type="Pfam" id="PF01966">
    <property type="entry name" value="HD"/>
    <property type="match status" value="1"/>
</dbReference>
<dbReference type="GO" id="GO:0000166">
    <property type="term" value="F:nucleotide binding"/>
    <property type="evidence" value="ECO:0007669"/>
    <property type="project" value="UniProtKB-KW"/>
</dbReference>
<dbReference type="Gene3D" id="1.10.3090.10">
    <property type="entry name" value="cca-adding enzyme, domain 2"/>
    <property type="match status" value="1"/>
</dbReference>
<evidence type="ECO:0000256" key="1">
    <source>
        <dbReference type="ARBA" id="ARBA00001946"/>
    </source>
</evidence>
<dbReference type="SUPFAM" id="SSF81891">
    <property type="entry name" value="Poly A polymerase C-terminal region-like"/>
    <property type="match status" value="1"/>
</dbReference>
<evidence type="ECO:0000256" key="9">
    <source>
        <dbReference type="SAM" id="Coils"/>
    </source>
</evidence>
<dbReference type="CDD" id="cd05398">
    <property type="entry name" value="NT_ClassII-CCAase"/>
    <property type="match status" value="1"/>
</dbReference>
<dbReference type="Gene3D" id="1.10.246.80">
    <property type="match status" value="1"/>
</dbReference>
<evidence type="ECO:0000256" key="3">
    <source>
        <dbReference type="ARBA" id="ARBA00022694"/>
    </source>
</evidence>
<keyword evidence="3" id="KW-0819">tRNA processing</keyword>
<dbReference type="PANTHER" id="PTHR46173">
    <property type="entry name" value="CCA TRNA NUCLEOTIDYLTRANSFERASE 1, MITOCHONDRIAL"/>
    <property type="match status" value="1"/>
</dbReference>
<dbReference type="GO" id="GO:0000049">
    <property type="term" value="F:tRNA binding"/>
    <property type="evidence" value="ECO:0007669"/>
    <property type="project" value="TreeGrafter"/>
</dbReference>
<dbReference type="CDD" id="cd00077">
    <property type="entry name" value="HDc"/>
    <property type="match status" value="1"/>
</dbReference>
<keyword evidence="4" id="KW-0548">Nucleotidyltransferase</keyword>
<name>A0A1G2HIJ3_9BACT</name>
<accession>A0A1G2HIJ3</accession>
<keyword evidence="9" id="KW-0175">Coiled coil</keyword>
<gene>
    <name evidence="11" type="ORF">A3F94_02730</name>
</gene>
<dbReference type="NCBIfam" id="TIGR00277">
    <property type="entry name" value="HDIG"/>
    <property type="match status" value="1"/>
</dbReference>
<evidence type="ECO:0000259" key="10">
    <source>
        <dbReference type="PROSITE" id="PS51831"/>
    </source>
</evidence>
<dbReference type="EMBL" id="MHOK01000005">
    <property type="protein sequence ID" value="OGZ62219.1"/>
    <property type="molecule type" value="Genomic_DNA"/>
</dbReference>
<keyword evidence="8" id="KW-0694">RNA-binding</keyword>
<organism evidence="11 12">
    <name type="scientific">Candidatus Spechtbacteria bacterium RIFCSPLOWO2_12_FULL_38_22</name>
    <dbReference type="NCBI Taxonomy" id="1802165"/>
    <lineage>
        <taxon>Bacteria</taxon>
        <taxon>Candidatus Spechtiibacteriota</taxon>
    </lineage>
</organism>
<protein>
    <recommendedName>
        <fullName evidence="10">HD domain-containing protein</fullName>
    </recommendedName>
</protein>
<evidence type="ECO:0000256" key="7">
    <source>
        <dbReference type="ARBA" id="ARBA00022842"/>
    </source>
</evidence>
<evidence type="ECO:0000313" key="11">
    <source>
        <dbReference type="EMBL" id="OGZ62219.1"/>
    </source>
</evidence>
<evidence type="ECO:0000256" key="5">
    <source>
        <dbReference type="ARBA" id="ARBA00022723"/>
    </source>
</evidence>
<dbReference type="PROSITE" id="PS51831">
    <property type="entry name" value="HD"/>
    <property type="match status" value="1"/>
</dbReference>
<keyword evidence="6" id="KW-0547">Nucleotide-binding</keyword>
<comment type="caution">
    <text evidence="11">The sequence shown here is derived from an EMBL/GenBank/DDBJ whole genome shotgun (WGS) entry which is preliminary data.</text>
</comment>
<evidence type="ECO:0000256" key="4">
    <source>
        <dbReference type="ARBA" id="ARBA00022695"/>
    </source>
</evidence>
<evidence type="ECO:0000256" key="2">
    <source>
        <dbReference type="ARBA" id="ARBA00022679"/>
    </source>
</evidence>
<dbReference type="InterPro" id="IPR043519">
    <property type="entry name" value="NT_sf"/>
</dbReference>